<evidence type="ECO:0000256" key="3">
    <source>
        <dbReference type="ARBA" id="ARBA00022475"/>
    </source>
</evidence>
<dbReference type="CDD" id="cd06173">
    <property type="entry name" value="MFS_MefA_like"/>
    <property type="match status" value="1"/>
</dbReference>
<keyword evidence="6 7" id="KW-0472">Membrane</keyword>
<dbReference type="Gene3D" id="1.20.1250.20">
    <property type="entry name" value="MFS general substrate transporter like domains"/>
    <property type="match status" value="1"/>
</dbReference>
<accession>A0A1H8Y8B2</accession>
<feature type="transmembrane region" description="Helical" evidence="7">
    <location>
        <begin position="358"/>
        <end position="379"/>
    </location>
</feature>
<keyword evidence="5 7" id="KW-1133">Transmembrane helix</keyword>
<dbReference type="InterPro" id="IPR010290">
    <property type="entry name" value="TM_effector"/>
</dbReference>
<feature type="transmembrane region" description="Helical" evidence="7">
    <location>
        <begin position="110"/>
        <end position="133"/>
    </location>
</feature>
<evidence type="ECO:0000259" key="8">
    <source>
        <dbReference type="PROSITE" id="PS50850"/>
    </source>
</evidence>
<dbReference type="InterPro" id="IPR020846">
    <property type="entry name" value="MFS_dom"/>
</dbReference>
<dbReference type="PRINTS" id="PR01988">
    <property type="entry name" value="EXPORTERBACE"/>
</dbReference>
<keyword evidence="4 7" id="KW-0812">Transmembrane</keyword>
<dbReference type="RefSeq" id="WP_091620646.1">
    <property type="nucleotide sequence ID" value="NZ_FOEF01000012.1"/>
</dbReference>
<evidence type="ECO:0000256" key="2">
    <source>
        <dbReference type="ARBA" id="ARBA00022448"/>
    </source>
</evidence>
<feature type="transmembrane region" description="Helical" evidence="7">
    <location>
        <begin position="166"/>
        <end position="192"/>
    </location>
</feature>
<keyword evidence="2" id="KW-0813">Transport</keyword>
<organism evidence="9 10">
    <name type="scientific">Amycolatopsis saalfeldensis</name>
    <dbReference type="NCBI Taxonomy" id="394193"/>
    <lineage>
        <taxon>Bacteria</taxon>
        <taxon>Bacillati</taxon>
        <taxon>Actinomycetota</taxon>
        <taxon>Actinomycetes</taxon>
        <taxon>Pseudonocardiales</taxon>
        <taxon>Pseudonocardiaceae</taxon>
        <taxon>Amycolatopsis</taxon>
    </lineage>
</organism>
<feature type="transmembrane region" description="Helical" evidence="7">
    <location>
        <begin position="228"/>
        <end position="250"/>
    </location>
</feature>
<dbReference type="AlphaFoldDB" id="A0A1H8Y8B2"/>
<dbReference type="GO" id="GO:0022857">
    <property type="term" value="F:transmembrane transporter activity"/>
    <property type="evidence" value="ECO:0007669"/>
    <property type="project" value="InterPro"/>
</dbReference>
<evidence type="ECO:0000256" key="5">
    <source>
        <dbReference type="ARBA" id="ARBA00022989"/>
    </source>
</evidence>
<dbReference type="PANTHER" id="PTHR23513:SF6">
    <property type="entry name" value="MAJOR FACILITATOR SUPERFAMILY ASSOCIATED DOMAIN-CONTAINING PROTEIN"/>
    <property type="match status" value="1"/>
</dbReference>
<gene>
    <name evidence="9" type="ORF">SAMN04489732_1126</name>
</gene>
<reference evidence="9 10" key="1">
    <citation type="submission" date="2016-10" db="EMBL/GenBank/DDBJ databases">
        <authorList>
            <person name="de Groot N.N."/>
        </authorList>
    </citation>
    <scope>NUCLEOTIDE SEQUENCE [LARGE SCALE GENOMIC DNA]</scope>
    <source>
        <strain evidence="9 10">DSM 44993</strain>
    </source>
</reference>
<dbReference type="PANTHER" id="PTHR23513">
    <property type="entry name" value="INTEGRAL MEMBRANE EFFLUX PROTEIN-RELATED"/>
    <property type="match status" value="1"/>
</dbReference>
<evidence type="ECO:0000256" key="4">
    <source>
        <dbReference type="ARBA" id="ARBA00022692"/>
    </source>
</evidence>
<dbReference type="InterPro" id="IPR036259">
    <property type="entry name" value="MFS_trans_sf"/>
</dbReference>
<evidence type="ECO:0000256" key="7">
    <source>
        <dbReference type="SAM" id="Phobius"/>
    </source>
</evidence>
<comment type="subcellular location">
    <subcellularLocation>
        <location evidence="1">Cell membrane</location>
        <topology evidence="1">Multi-pass membrane protein</topology>
    </subcellularLocation>
</comment>
<evidence type="ECO:0000256" key="1">
    <source>
        <dbReference type="ARBA" id="ARBA00004651"/>
    </source>
</evidence>
<evidence type="ECO:0000256" key="6">
    <source>
        <dbReference type="ARBA" id="ARBA00023136"/>
    </source>
</evidence>
<proteinExistence type="predicted"/>
<keyword evidence="3" id="KW-1003">Cell membrane</keyword>
<dbReference type="GO" id="GO:0005886">
    <property type="term" value="C:plasma membrane"/>
    <property type="evidence" value="ECO:0007669"/>
    <property type="project" value="UniProtKB-SubCell"/>
</dbReference>
<dbReference type="STRING" id="394193.SAMN04489732_1126"/>
<keyword evidence="10" id="KW-1185">Reference proteome</keyword>
<name>A0A1H8Y8B2_9PSEU</name>
<dbReference type="InterPro" id="IPR022324">
    <property type="entry name" value="Bacilysin_exporter_BacE_put"/>
</dbReference>
<feature type="transmembrane region" description="Helical" evidence="7">
    <location>
        <begin position="50"/>
        <end position="70"/>
    </location>
</feature>
<dbReference type="PROSITE" id="PS50850">
    <property type="entry name" value="MFS"/>
    <property type="match status" value="1"/>
</dbReference>
<feature type="transmembrane region" description="Helical" evidence="7">
    <location>
        <begin position="262"/>
        <end position="280"/>
    </location>
</feature>
<feature type="transmembrane region" description="Helical" evidence="7">
    <location>
        <begin position="385"/>
        <end position="404"/>
    </location>
</feature>
<dbReference type="OrthoDB" id="4544213at2"/>
<evidence type="ECO:0000313" key="9">
    <source>
        <dbReference type="EMBL" id="SEP48342.1"/>
    </source>
</evidence>
<dbReference type="SUPFAM" id="SSF103473">
    <property type="entry name" value="MFS general substrate transporter"/>
    <property type="match status" value="1"/>
</dbReference>
<feature type="domain" description="Major facilitator superfamily (MFS) profile" evidence="8">
    <location>
        <begin position="226"/>
        <end position="413"/>
    </location>
</feature>
<feature type="transmembrane region" description="Helical" evidence="7">
    <location>
        <begin position="316"/>
        <end position="337"/>
    </location>
</feature>
<feature type="transmembrane region" description="Helical" evidence="7">
    <location>
        <begin position="292"/>
        <end position="310"/>
    </location>
</feature>
<feature type="transmembrane region" description="Helical" evidence="7">
    <location>
        <begin position="82"/>
        <end position="103"/>
    </location>
</feature>
<protein>
    <submittedName>
        <fullName evidence="9">Predicted arabinose efflux permease, MFS family</fullName>
    </submittedName>
</protein>
<dbReference type="EMBL" id="FOEF01000012">
    <property type="protein sequence ID" value="SEP48342.1"/>
    <property type="molecule type" value="Genomic_DNA"/>
</dbReference>
<dbReference type="Pfam" id="PF05977">
    <property type="entry name" value="MFS_3"/>
    <property type="match status" value="1"/>
</dbReference>
<sequence>MVTADPLPASGSAGPGNLFWLGRLMSVAGTSFTHVALPLYAVVAFGASSLQVAGIAVAGLIPSLLAPLYVGMIASRMNARTAMVAADWLRVSVLVMVALLAASGIGTIQMLVLLAAVLGFGDAVFGAVLYASIEVMVGRDKLASANGRIQLCTTLGETAGTAAGGIVLQLFGAAVVFISDALSYVVSALTISKVSSLRENIRRDAPRTWKANVRAGAQLVRSSRPLQVLTITSSVFNFFAAGSLSVMVILLTQVTGFTSAEYGIVMACGAAGGVAGSLLVGSLDRRVRRSTLMATALILYGVAQCCYTVLRGNSIATVLIACLFDFAIGFGLTVYVVGSITVQQIVVPRAMLAQASAFIRATGQAAGPLGIAVAGFAAADVGVRPVVAAIGVGELLVAVSVLLGRRLLDAAHH</sequence>
<evidence type="ECO:0000313" key="10">
    <source>
        <dbReference type="Proteomes" id="UP000198582"/>
    </source>
</evidence>
<feature type="transmembrane region" description="Helical" evidence="7">
    <location>
        <begin position="20"/>
        <end position="43"/>
    </location>
</feature>
<dbReference type="Proteomes" id="UP000198582">
    <property type="component" value="Unassembled WGS sequence"/>
</dbReference>